<name>A0A316ZGF8_9BASI</name>
<dbReference type="AlphaFoldDB" id="A0A316ZGF8"/>
<organism evidence="1 2">
    <name type="scientific">Tilletiopsis washingtonensis</name>
    <dbReference type="NCBI Taxonomy" id="58919"/>
    <lineage>
        <taxon>Eukaryota</taxon>
        <taxon>Fungi</taxon>
        <taxon>Dikarya</taxon>
        <taxon>Basidiomycota</taxon>
        <taxon>Ustilaginomycotina</taxon>
        <taxon>Exobasidiomycetes</taxon>
        <taxon>Entylomatales</taxon>
        <taxon>Entylomatales incertae sedis</taxon>
        <taxon>Tilletiopsis</taxon>
    </lineage>
</organism>
<dbReference type="EMBL" id="KZ819286">
    <property type="protein sequence ID" value="PWO00023.1"/>
    <property type="molecule type" value="Genomic_DNA"/>
</dbReference>
<dbReference type="GO" id="GO:0016811">
    <property type="term" value="F:hydrolase activity, acting on carbon-nitrogen (but not peptide) bonds, in linear amides"/>
    <property type="evidence" value="ECO:0007669"/>
    <property type="project" value="InterPro"/>
</dbReference>
<dbReference type="GeneID" id="37269208"/>
<dbReference type="Proteomes" id="UP000245946">
    <property type="component" value="Unassembled WGS sequence"/>
</dbReference>
<sequence>MDASKMTGGPIPTLIELDLTKPAAGQKSLMNRWHNDIPFVASVKPGSIFKVDCLEWTGGQVKNNDNADDLRDIDLTSVHQLTGPIEVQGAEPGDMIEVIFHDVAFHPDAPWGFSGIFERENGGGLFAGPEDFKEYHAAKAIWDLTGVYATSRHIPGVRLAGVPHPGLVGTLPSAELLAKWNERECGLIEACKVNGVEKVPAVALPPNKQGAYVGQDLPEAVREKIYREGARTIPGREHGGNCDIKNLSRGSKAYLPVFQSGAGLAIGDLHFSQGDGELAFCGAIEMAGTVTMEINILKNGVELLGNGTMPIYLPSPVDPMYSDKIVFQGLGVDMHGDGRQMNMCATTAYKEAAKNCIKFLQVLGYTREQAILLLTAAPVESHVAAIVDSPNACVTMELPKAIFDRDLTITAKGFEKRDYGQAAVRSDAKAGMYTK</sequence>
<proteinExistence type="predicted"/>
<evidence type="ECO:0000313" key="1">
    <source>
        <dbReference type="EMBL" id="PWO00023.1"/>
    </source>
</evidence>
<gene>
    <name evidence="1" type="ORF">FA09DRAFT_328154</name>
</gene>
<dbReference type="Pfam" id="PF03069">
    <property type="entry name" value="FmdA_AmdA"/>
    <property type="match status" value="1"/>
</dbReference>
<dbReference type="PANTHER" id="PTHR31891:SF1">
    <property type="entry name" value="FORMAMIDASE C869.04-RELATED"/>
    <property type="match status" value="1"/>
</dbReference>
<dbReference type="RefSeq" id="XP_025600301.1">
    <property type="nucleotide sequence ID" value="XM_025741664.1"/>
</dbReference>
<protein>
    <submittedName>
        <fullName evidence="1">Acetamidase/Formamidase</fullName>
    </submittedName>
</protein>
<keyword evidence="2" id="KW-1185">Reference proteome</keyword>
<dbReference type="STRING" id="58919.A0A316ZGF8"/>
<reference evidence="1 2" key="1">
    <citation type="journal article" date="2018" name="Mol. Biol. Evol.">
        <title>Broad Genomic Sampling Reveals a Smut Pathogenic Ancestry of the Fungal Clade Ustilaginomycotina.</title>
        <authorList>
            <person name="Kijpornyongpan T."/>
            <person name="Mondo S.J."/>
            <person name="Barry K."/>
            <person name="Sandor L."/>
            <person name="Lee J."/>
            <person name="Lipzen A."/>
            <person name="Pangilinan J."/>
            <person name="LaButti K."/>
            <person name="Hainaut M."/>
            <person name="Henrissat B."/>
            <person name="Grigoriev I.V."/>
            <person name="Spatafora J.W."/>
            <person name="Aime M.C."/>
        </authorList>
    </citation>
    <scope>NUCLEOTIDE SEQUENCE [LARGE SCALE GENOMIC DNA]</scope>
    <source>
        <strain evidence="1 2">MCA 4186</strain>
    </source>
</reference>
<dbReference type="PANTHER" id="PTHR31891">
    <property type="entry name" value="FORMAMIDASE C869.04-RELATED"/>
    <property type="match status" value="1"/>
</dbReference>
<dbReference type="Gene3D" id="2.60.120.580">
    <property type="entry name" value="Acetamidase/Formamidase-like domains"/>
    <property type="match status" value="1"/>
</dbReference>
<dbReference type="Gene3D" id="3.10.28.20">
    <property type="entry name" value="Acetamidase/Formamidase-like domains"/>
    <property type="match status" value="1"/>
</dbReference>
<dbReference type="OrthoDB" id="9975579at2759"/>
<accession>A0A316ZGF8</accession>
<dbReference type="InterPro" id="IPR004304">
    <property type="entry name" value="FmdA_AmdA"/>
</dbReference>
<dbReference type="SUPFAM" id="SSF141130">
    <property type="entry name" value="Acetamidase/Formamidase-like"/>
    <property type="match status" value="1"/>
</dbReference>
<evidence type="ECO:0000313" key="2">
    <source>
        <dbReference type="Proteomes" id="UP000245946"/>
    </source>
</evidence>